<name>A0AAF0DSS8_9BASI</name>
<feature type="domain" description="MRH" evidence="6">
    <location>
        <begin position="423"/>
        <end position="530"/>
    </location>
</feature>
<dbReference type="Pfam" id="PF12999">
    <property type="entry name" value="PRKCSH-like"/>
    <property type="match status" value="1"/>
</dbReference>
<dbReference type="InterPro" id="IPR039794">
    <property type="entry name" value="Gtb1-like"/>
</dbReference>
<evidence type="ECO:0000256" key="5">
    <source>
        <dbReference type="SAM" id="SignalP"/>
    </source>
</evidence>
<keyword evidence="8" id="KW-1185">Reference proteome</keyword>
<keyword evidence="2 5" id="KW-0732">Signal</keyword>
<keyword evidence="3" id="KW-0256">Endoplasmic reticulum</keyword>
<protein>
    <recommendedName>
        <fullName evidence="1">Glucosidase 2 subunit beta</fullName>
    </recommendedName>
</protein>
<evidence type="ECO:0000313" key="7">
    <source>
        <dbReference type="EMBL" id="WFC95031.1"/>
    </source>
</evidence>
<dbReference type="Pfam" id="PF13015">
    <property type="entry name" value="PRKCSH_1"/>
    <property type="match status" value="1"/>
</dbReference>
<dbReference type="AlphaFoldDB" id="A0AAF0DSS8"/>
<dbReference type="PANTHER" id="PTHR12630">
    <property type="entry name" value="N-LINKED OLIGOSACCHARIDE PROCESSING"/>
    <property type="match status" value="1"/>
</dbReference>
<dbReference type="InterPro" id="IPR036055">
    <property type="entry name" value="LDL_receptor-like_sf"/>
</dbReference>
<dbReference type="InterPro" id="IPR002172">
    <property type="entry name" value="LDrepeatLR_classA_rpt"/>
</dbReference>
<dbReference type="InterPro" id="IPR044865">
    <property type="entry name" value="MRH_dom"/>
</dbReference>
<feature type="chain" id="PRO_5042093577" description="Glucosidase 2 subunit beta" evidence="5">
    <location>
        <begin position="20"/>
        <end position="545"/>
    </location>
</feature>
<dbReference type="InterPro" id="IPR009011">
    <property type="entry name" value="Man6P_isomerase_rcpt-bd_dom_sf"/>
</dbReference>
<sequence length="545" mass="61787">MLRWAWIALVVSATQVVASVPRGVAPQDASLYEPHSVKHDIAMWKCLGTDQLIPHSRINDDYCDCEDGSDEPGTSACDEGRFYCANAGHIPKYIRSSFVNDGVCDCCDGSDEAEGKVHCPNVCAQVNKEYRKETAQAEKKYQAGAKIRERYVSSAAQDREFHRKNLARLYSELPDAERTEAQLKQALEDAEAVSSWLEQQKRSSPLFAQLELRQAMLRAQREALDKLVGELRIVGQMIERLGGEPSKEEITDVRDAYHIWLGRVFDDNDEERQATLDEKLSQLLRSDTELSEDDLETLINEDPLTLLDGAPDYAGQAPPAMPQALLHIPSYLPESLVPLYERGLRWLVDVLVRLEAIPPPSREKGQAPHNYKSQVGVAAARDAYEKSRDAMNRIRGDVEYHNKALENLGHKYGRDGEFKTLDGTCLKRDMGEYTYEFCFGGTTSQISNNDGYTFQLGRFKHFDVQNKYNSDDYRHYLTMLYDRGQTCWNGPARSTLVTLECNDKNELLDVFEAEKCTYSMRVATPAVCFPKEEEPIKQEVEHTEL</sequence>
<dbReference type="InterPro" id="IPR036607">
    <property type="entry name" value="PRKCSH"/>
</dbReference>
<keyword evidence="4" id="KW-1015">Disulfide bond</keyword>
<dbReference type="EMBL" id="CP119952">
    <property type="protein sequence ID" value="WFC95031.1"/>
    <property type="molecule type" value="Genomic_DNA"/>
</dbReference>
<evidence type="ECO:0000259" key="6">
    <source>
        <dbReference type="PROSITE" id="PS51914"/>
    </source>
</evidence>
<dbReference type="CDD" id="cd00112">
    <property type="entry name" value="LDLa"/>
    <property type="match status" value="1"/>
</dbReference>
<dbReference type="InterPro" id="IPR028146">
    <property type="entry name" value="PRKCSH_N"/>
</dbReference>
<evidence type="ECO:0000256" key="4">
    <source>
        <dbReference type="ARBA" id="ARBA00023157"/>
    </source>
</evidence>
<dbReference type="PANTHER" id="PTHR12630:SF1">
    <property type="entry name" value="GLUCOSIDASE 2 SUBUNIT BETA"/>
    <property type="match status" value="1"/>
</dbReference>
<accession>A0AAF0DSS8</accession>
<reference evidence="7" key="1">
    <citation type="submission" date="2023-03" db="EMBL/GenBank/DDBJ databases">
        <title>Mating type loci evolution in Malassezia.</title>
        <authorList>
            <person name="Coelho M.A."/>
        </authorList>
    </citation>
    <scope>NUCLEOTIDE SEQUENCE</scope>
    <source>
        <strain evidence="7">CBS 14135</strain>
    </source>
</reference>
<dbReference type="Gene3D" id="4.10.400.10">
    <property type="entry name" value="Low-density Lipoprotein Receptor"/>
    <property type="match status" value="1"/>
</dbReference>
<dbReference type="SUPFAM" id="SSF50911">
    <property type="entry name" value="Mannose 6-phosphate receptor domain"/>
    <property type="match status" value="1"/>
</dbReference>
<evidence type="ECO:0000256" key="2">
    <source>
        <dbReference type="ARBA" id="ARBA00022729"/>
    </source>
</evidence>
<evidence type="ECO:0000256" key="3">
    <source>
        <dbReference type="ARBA" id="ARBA00022824"/>
    </source>
</evidence>
<dbReference type="GO" id="GO:0017177">
    <property type="term" value="C:glucosidase II complex"/>
    <property type="evidence" value="ECO:0007669"/>
    <property type="project" value="TreeGrafter"/>
</dbReference>
<evidence type="ECO:0000256" key="1">
    <source>
        <dbReference type="ARBA" id="ARBA00022387"/>
    </source>
</evidence>
<organism evidence="7 8">
    <name type="scientific">Malassezia brasiliensis</name>
    <dbReference type="NCBI Taxonomy" id="1821822"/>
    <lineage>
        <taxon>Eukaryota</taxon>
        <taxon>Fungi</taxon>
        <taxon>Dikarya</taxon>
        <taxon>Basidiomycota</taxon>
        <taxon>Ustilaginomycotina</taxon>
        <taxon>Malasseziomycetes</taxon>
        <taxon>Malasseziales</taxon>
        <taxon>Malasseziaceae</taxon>
        <taxon>Malassezia</taxon>
    </lineage>
</organism>
<dbReference type="Proteomes" id="UP001216638">
    <property type="component" value="Chromosome 2"/>
</dbReference>
<dbReference type="PROSITE" id="PS51914">
    <property type="entry name" value="MRH"/>
    <property type="match status" value="1"/>
</dbReference>
<evidence type="ECO:0000313" key="8">
    <source>
        <dbReference type="Proteomes" id="UP001216638"/>
    </source>
</evidence>
<feature type="signal peptide" evidence="5">
    <location>
        <begin position="1"/>
        <end position="19"/>
    </location>
</feature>
<proteinExistence type="predicted"/>
<dbReference type="SUPFAM" id="SSF57424">
    <property type="entry name" value="LDL receptor-like module"/>
    <property type="match status" value="1"/>
</dbReference>
<dbReference type="GO" id="GO:0006491">
    <property type="term" value="P:N-glycan processing"/>
    <property type="evidence" value="ECO:0007669"/>
    <property type="project" value="TreeGrafter"/>
</dbReference>
<gene>
    <name evidence="7" type="ORF">MBRA1_001671</name>
</gene>
<dbReference type="Gene3D" id="2.70.130.10">
    <property type="entry name" value="Mannose-6-phosphate receptor binding domain"/>
    <property type="match status" value="1"/>
</dbReference>